<dbReference type="KEGG" id="csb:CLSA_c21470"/>
<dbReference type="AlphaFoldDB" id="U5MTY3"/>
<dbReference type="eggNOG" id="COG2247">
    <property type="taxonomic scope" value="Bacteria"/>
</dbReference>
<dbReference type="Pfam" id="PF19127">
    <property type="entry name" value="Choline_bind_3"/>
    <property type="match status" value="1"/>
</dbReference>
<evidence type="ECO:0000313" key="5">
    <source>
        <dbReference type="Proteomes" id="UP000017118"/>
    </source>
</evidence>
<keyword evidence="5" id="KW-1185">Reference proteome</keyword>
<dbReference type="SUPFAM" id="SSF69360">
    <property type="entry name" value="Cell wall binding repeat"/>
    <property type="match status" value="1"/>
</dbReference>
<evidence type="ECO:0000256" key="3">
    <source>
        <dbReference type="SAM" id="SignalP"/>
    </source>
</evidence>
<proteinExistence type="predicted"/>
<feature type="chain" id="PRO_5004662855" evidence="3">
    <location>
        <begin position="30"/>
        <end position="374"/>
    </location>
</feature>
<dbReference type="PATRIC" id="fig|1345695.3.peg.2113"/>
<dbReference type="HOGENOM" id="CLU_857350_0_0_9"/>
<sequence>MIKKHFNKIIALGIVATSVLAINPIGASAEWKQDSNGWWNTEGSSYSIGWKLIDGKWYYFDSSGYMKTGWIQDGGKWYYLYGSGAMAKNTVINGYELAYDGAWIQSAQKKCEKVTINENSNFNIDQFINTMKTKVDNLEVKAEKPFSDFLPDATRKIVDIDGEYLNVYIYSSNQEMEKAASSIYSNGYEYTCTSANAGTTSVGNGWNKFHHFYKKGNIIVQYGGTKENIFYDLNDIFGEQFIGYIKNISIKKVNSEYKKISDITGINLDDITKIVFGDGRGYKQITVEDEQKVKEFIKYLDGYVITEGKNPESTGWIHSADFYINETDVMSVTFVDPLIINRNYYNIIQGGLDAKKIEDFLKSIDNSYDIRAGL</sequence>
<name>U5MTY3_CLOSA</name>
<dbReference type="InterPro" id="IPR018337">
    <property type="entry name" value="Cell_wall/Cho-bd_repeat"/>
</dbReference>
<dbReference type="EMBL" id="CP006721">
    <property type="protein sequence ID" value="AGX43126.1"/>
    <property type="molecule type" value="Genomic_DNA"/>
</dbReference>
<keyword evidence="3" id="KW-0732">Signal</keyword>
<feature type="repeat" description="Cell wall-binding" evidence="2">
    <location>
        <begin position="47"/>
        <end position="66"/>
    </location>
</feature>
<organism evidence="4 5">
    <name type="scientific">Clostridium saccharobutylicum DSM 13864</name>
    <dbReference type="NCBI Taxonomy" id="1345695"/>
    <lineage>
        <taxon>Bacteria</taxon>
        <taxon>Bacillati</taxon>
        <taxon>Bacillota</taxon>
        <taxon>Clostridia</taxon>
        <taxon>Eubacteriales</taxon>
        <taxon>Clostridiaceae</taxon>
        <taxon>Clostridium</taxon>
    </lineage>
</organism>
<protein>
    <submittedName>
        <fullName evidence="4">Putative cell wall binding repeat protein</fullName>
    </submittedName>
</protein>
<accession>U5MTY3</accession>
<dbReference type="Gene3D" id="2.10.270.10">
    <property type="entry name" value="Cholin Binding"/>
    <property type="match status" value="1"/>
</dbReference>
<evidence type="ECO:0000256" key="2">
    <source>
        <dbReference type="PROSITE-ProRule" id="PRU00591"/>
    </source>
</evidence>
<keyword evidence="1" id="KW-0677">Repeat</keyword>
<dbReference type="RefSeq" id="WP_022746283.1">
    <property type="nucleotide sequence ID" value="NC_022571.1"/>
</dbReference>
<gene>
    <name evidence="4" type="ORF">CLSA_c21470</name>
</gene>
<dbReference type="eggNOG" id="COG5263">
    <property type="taxonomic scope" value="Bacteria"/>
</dbReference>
<feature type="repeat" description="Cell wall-binding" evidence="2">
    <location>
        <begin position="67"/>
        <end position="86"/>
    </location>
</feature>
<evidence type="ECO:0000256" key="1">
    <source>
        <dbReference type="ARBA" id="ARBA00022737"/>
    </source>
</evidence>
<dbReference type="GeneID" id="71415582"/>
<feature type="signal peptide" evidence="3">
    <location>
        <begin position="1"/>
        <end position="29"/>
    </location>
</feature>
<dbReference type="PROSITE" id="PS51170">
    <property type="entry name" value="CW"/>
    <property type="match status" value="2"/>
</dbReference>
<evidence type="ECO:0000313" key="4">
    <source>
        <dbReference type="EMBL" id="AGX43126.1"/>
    </source>
</evidence>
<dbReference type="Proteomes" id="UP000017118">
    <property type="component" value="Chromosome"/>
</dbReference>
<reference evidence="4 5" key="1">
    <citation type="journal article" date="2013" name="Genome Announc.">
        <title>Complete Genome Sequence of the Solvent Producer Clostridium saccharobutylicum NCP262 (DSM 13864).</title>
        <authorList>
            <person name="Poehlein A."/>
            <person name="Hartwich K."/>
            <person name="Krabben P."/>
            <person name="Ehrenreich A."/>
            <person name="Liebl W."/>
            <person name="Durre P."/>
            <person name="Gottschalk G."/>
            <person name="Daniel R."/>
        </authorList>
    </citation>
    <scope>NUCLEOTIDE SEQUENCE [LARGE SCALE GENOMIC DNA]</scope>
    <source>
        <strain evidence="4">DSM 13864</strain>
    </source>
</reference>